<evidence type="ECO:0000256" key="4">
    <source>
        <dbReference type="ARBA" id="ARBA00022989"/>
    </source>
</evidence>
<evidence type="ECO:0000313" key="8">
    <source>
        <dbReference type="Proteomes" id="UP000027583"/>
    </source>
</evidence>
<comment type="subcellular location">
    <subcellularLocation>
        <location evidence="1">Membrane</location>
    </subcellularLocation>
</comment>
<dbReference type="InterPro" id="IPR005828">
    <property type="entry name" value="MFS_sugar_transport-like"/>
</dbReference>
<evidence type="ECO:0000256" key="1">
    <source>
        <dbReference type="ARBA" id="ARBA00004370"/>
    </source>
</evidence>
<organism evidence="7 8">
    <name type="scientific">Asaia bogorensis</name>
    <dbReference type="NCBI Taxonomy" id="91915"/>
    <lineage>
        <taxon>Bacteria</taxon>
        <taxon>Pseudomonadati</taxon>
        <taxon>Pseudomonadota</taxon>
        <taxon>Alphaproteobacteria</taxon>
        <taxon>Acetobacterales</taxon>
        <taxon>Acetobacteraceae</taxon>
        <taxon>Asaia</taxon>
    </lineage>
</organism>
<keyword evidence="2" id="KW-0813">Transport</keyword>
<dbReference type="PANTHER" id="PTHR48020">
    <property type="entry name" value="PROTON MYO-INOSITOL COTRANSPORTER"/>
    <property type="match status" value="1"/>
</dbReference>
<dbReference type="InterPro" id="IPR036259">
    <property type="entry name" value="MFS_trans_sf"/>
</dbReference>
<reference evidence="7 8" key="1">
    <citation type="journal article" date="2014" name="Genome Biol. Evol.">
        <title>Acetic acid bacteria genomes reveal functional traits for adaptation to life in insect guts.</title>
        <authorList>
            <person name="Chouaia B."/>
            <person name="Gaiarsa S."/>
            <person name="Crotti E."/>
            <person name="Comandatore F."/>
            <person name="Degli Esposti M."/>
            <person name="Ricci I."/>
            <person name="Alma A."/>
            <person name="Favia G."/>
            <person name="Bandi C."/>
            <person name="Daffonchio D."/>
        </authorList>
    </citation>
    <scope>NUCLEOTIDE SEQUENCE [LARGE SCALE GENOMIC DNA]</scope>
    <source>
        <strain evidence="7 8">SF2.1</strain>
    </source>
</reference>
<evidence type="ECO:0000256" key="2">
    <source>
        <dbReference type="ARBA" id="ARBA00022448"/>
    </source>
</evidence>
<keyword evidence="3 6" id="KW-0812">Transmembrane</keyword>
<evidence type="ECO:0000313" key="7">
    <source>
        <dbReference type="EMBL" id="CDG39948.1"/>
    </source>
</evidence>
<evidence type="ECO:0000256" key="3">
    <source>
        <dbReference type="ARBA" id="ARBA00022692"/>
    </source>
</evidence>
<accession>A0A060QGY1</accession>
<keyword evidence="4 6" id="KW-1133">Transmembrane helix</keyword>
<dbReference type="AlphaFoldDB" id="A0A060QGY1"/>
<dbReference type="Pfam" id="PF00083">
    <property type="entry name" value="Sugar_tr"/>
    <property type="match status" value="1"/>
</dbReference>
<keyword evidence="5 6" id="KW-0472">Membrane</keyword>
<dbReference type="SUPFAM" id="SSF103473">
    <property type="entry name" value="MFS general substrate transporter"/>
    <property type="match status" value="1"/>
</dbReference>
<name>A0A060QGY1_9PROT</name>
<reference evidence="7 8" key="2">
    <citation type="journal article" date="2014" name="PLoS ONE">
        <title>Evolution of mitochondria reconstructed from the energy metabolism of living bacteria.</title>
        <authorList>
            <person name="Degli Esposti M."/>
            <person name="Chouaia B."/>
            <person name="Comandatore F."/>
            <person name="Crotti E."/>
            <person name="Sassera D."/>
            <person name="Lievens P.M."/>
            <person name="Daffonchio D."/>
            <person name="Bandi C."/>
        </authorList>
    </citation>
    <scope>NUCLEOTIDE SEQUENCE [LARGE SCALE GENOMIC DNA]</scope>
    <source>
        <strain evidence="7 8">SF2.1</strain>
    </source>
</reference>
<comment type="caution">
    <text evidence="7">The sequence shown here is derived from an EMBL/GenBank/DDBJ whole genome shotgun (WGS) entry which is preliminary data.</text>
</comment>
<dbReference type="GO" id="GO:0022857">
    <property type="term" value="F:transmembrane transporter activity"/>
    <property type="evidence" value="ECO:0007669"/>
    <property type="project" value="InterPro"/>
</dbReference>
<proteinExistence type="predicted"/>
<dbReference type="eggNOG" id="COG2814">
    <property type="taxonomic scope" value="Bacteria"/>
</dbReference>
<dbReference type="InterPro" id="IPR050814">
    <property type="entry name" value="Myo-inositol_Transporter"/>
</dbReference>
<evidence type="ECO:0000256" key="5">
    <source>
        <dbReference type="ARBA" id="ARBA00023136"/>
    </source>
</evidence>
<gene>
    <name evidence="7" type="ORF">ASAP_1903</name>
</gene>
<protein>
    <submittedName>
        <fullName evidence="7">Sugar-proton symporter</fullName>
    </submittedName>
</protein>
<evidence type="ECO:0000256" key="6">
    <source>
        <dbReference type="SAM" id="Phobius"/>
    </source>
</evidence>
<dbReference type="EMBL" id="CBLX010000013">
    <property type="protein sequence ID" value="CDG39948.1"/>
    <property type="molecule type" value="Genomic_DNA"/>
</dbReference>
<dbReference type="Gene3D" id="1.20.1250.20">
    <property type="entry name" value="MFS general substrate transporter like domains"/>
    <property type="match status" value="1"/>
</dbReference>
<dbReference type="PANTHER" id="PTHR48020:SF12">
    <property type="entry name" value="PROTON MYO-INOSITOL COTRANSPORTER"/>
    <property type="match status" value="1"/>
</dbReference>
<sequence length="64" mass="6957">MAVGATFLTLLGSLGASHTFWLYAGLNVVFIAFTLCFVPETRGISLEAIEQKLNSGVRLREIGR</sequence>
<dbReference type="Proteomes" id="UP000027583">
    <property type="component" value="Unassembled WGS sequence"/>
</dbReference>
<dbReference type="GO" id="GO:0016020">
    <property type="term" value="C:membrane"/>
    <property type="evidence" value="ECO:0007669"/>
    <property type="project" value="UniProtKB-SubCell"/>
</dbReference>
<feature type="transmembrane region" description="Helical" evidence="6">
    <location>
        <begin position="20"/>
        <end position="38"/>
    </location>
</feature>